<dbReference type="KEGG" id="rpod:E0E05_00210"/>
<dbReference type="InterPro" id="IPR036866">
    <property type="entry name" value="RibonucZ/Hydroxyglut_hydro"/>
</dbReference>
<feature type="domain" description="Metallo-beta-lactamase" evidence="2">
    <location>
        <begin position="114"/>
        <end position="314"/>
    </location>
</feature>
<dbReference type="OrthoDB" id="9805728at2"/>
<evidence type="ECO:0000259" key="2">
    <source>
        <dbReference type="Pfam" id="PF12706"/>
    </source>
</evidence>
<dbReference type="Gene3D" id="3.60.15.10">
    <property type="entry name" value="Ribonuclease Z/Hydroxyacylglutathione hydrolase-like"/>
    <property type="match status" value="1"/>
</dbReference>
<dbReference type="Proteomes" id="UP000293719">
    <property type="component" value="Chromosome"/>
</dbReference>
<dbReference type="RefSeq" id="WP_131614854.1">
    <property type="nucleotide sequence ID" value="NZ_CP036532.1"/>
</dbReference>
<keyword evidence="4" id="KW-1185">Reference proteome</keyword>
<dbReference type="EMBL" id="CP036532">
    <property type="protein sequence ID" value="QBK29150.1"/>
    <property type="molecule type" value="Genomic_DNA"/>
</dbReference>
<dbReference type="Pfam" id="PF12706">
    <property type="entry name" value="Lactamase_B_2"/>
    <property type="match status" value="1"/>
</dbReference>
<name>A0A4P6UYW8_9HYPH</name>
<evidence type="ECO:0000256" key="1">
    <source>
        <dbReference type="SAM" id="MobiDB-lite"/>
    </source>
</evidence>
<dbReference type="InterPro" id="IPR006311">
    <property type="entry name" value="TAT_signal"/>
</dbReference>
<dbReference type="GeneID" id="90765701"/>
<reference evidence="3 4" key="1">
    <citation type="journal article" date="2017" name="Int. J. Syst. Evol. Microbiol.">
        <title>Roseitalea porphyridii gen. nov., sp. nov., isolated from a red alga, and reclassification of Hoeflea suaedae Chung et al. 2013 as Pseudohoeflea suaedae gen. nov., comb. nov.</title>
        <authorList>
            <person name="Hyeon J.W."/>
            <person name="Jeong S.E."/>
            <person name="Baek K."/>
            <person name="Jeon C.O."/>
        </authorList>
    </citation>
    <scope>NUCLEOTIDE SEQUENCE [LARGE SCALE GENOMIC DNA]</scope>
    <source>
        <strain evidence="3 4">MA7-20</strain>
    </source>
</reference>
<evidence type="ECO:0000313" key="4">
    <source>
        <dbReference type="Proteomes" id="UP000293719"/>
    </source>
</evidence>
<sequence>MNRRLFLSLAGLGGLVALGGGLFAARRARAGNPYYSGPPADNFDGTQFFNPGGAEPRGFADLLRWQLGGGREPWPDSYPSPFPPAQPDERVTGAGLRVTMVGHATMLLQMAGLNVLTDPVWSERVSPVSFAGPRRRNVPGIAFEDLPPIDAVLVSHNHYDHLDVETLARLVETHDPHIVTPLGNDTIIGAVVPAARISTGNWGDVVRLDGETRVHIEPAHHWSARGSGDRRMALWSAFVIETAAGKVYVVGDTGFHEGRNYRAAADKHGGFRLALLPIGAYEPRWFMAGQHQNPSEAAQGMALCRAAHAVGHHWGTFRLTNEAVEAPLQALEVALQDVGVPPDRFQPMRPGQVWDVPSRSGA</sequence>
<gene>
    <name evidence="3" type="ORF">E0E05_00210</name>
</gene>
<organism evidence="3 4">
    <name type="scientific">Roseitalea porphyridii</name>
    <dbReference type="NCBI Taxonomy" id="1852022"/>
    <lineage>
        <taxon>Bacteria</taxon>
        <taxon>Pseudomonadati</taxon>
        <taxon>Pseudomonadota</taxon>
        <taxon>Alphaproteobacteria</taxon>
        <taxon>Hyphomicrobiales</taxon>
        <taxon>Ahrensiaceae</taxon>
        <taxon>Roseitalea</taxon>
    </lineage>
</organism>
<dbReference type="AlphaFoldDB" id="A0A4P6UYW8"/>
<dbReference type="InterPro" id="IPR001279">
    <property type="entry name" value="Metallo-B-lactamas"/>
</dbReference>
<dbReference type="PANTHER" id="PTHR15032">
    <property type="entry name" value="N-ACYL-PHOSPHATIDYLETHANOLAMINE-HYDROLYZING PHOSPHOLIPASE D"/>
    <property type="match status" value="1"/>
</dbReference>
<feature type="region of interest" description="Disordered" evidence="1">
    <location>
        <begin position="342"/>
        <end position="362"/>
    </location>
</feature>
<dbReference type="SUPFAM" id="SSF56281">
    <property type="entry name" value="Metallo-hydrolase/oxidoreductase"/>
    <property type="match status" value="1"/>
</dbReference>
<evidence type="ECO:0000313" key="3">
    <source>
        <dbReference type="EMBL" id="QBK29150.1"/>
    </source>
</evidence>
<accession>A0A4P6UYW8</accession>
<dbReference type="GO" id="GO:0005737">
    <property type="term" value="C:cytoplasm"/>
    <property type="evidence" value="ECO:0007669"/>
    <property type="project" value="TreeGrafter"/>
</dbReference>
<dbReference type="PANTHER" id="PTHR15032:SF4">
    <property type="entry name" value="N-ACYL-PHOSPHATIDYLETHANOLAMINE-HYDROLYZING PHOSPHOLIPASE D"/>
    <property type="match status" value="1"/>
</dbReference>
<proteinExistence type="predicted"/>
<dbReference type="PROSITE" id="PS51318">
    <property type="entry name" value="TAT"/>
    <property type="match status" value="1"/>
</dbReference>
<protein>
    <recommendedName>
        <fullName evidence="2">Metallo-beta-lactamase domain-containing protein</fullName>
    </recommendedName>
</protein>